<dbReference type="GO" id="GO:0140359">
    <property type="term" value="F:ABC-type transporter activity"/>
    <property type="evidence" value="ECO:0007669"/>
    <property type="project" value="InterPro"/>
</dbReference>
<name>A0A2R5FZY0_9STRA</name>
<keyword evidence="2" id="KW-0813">Transport</keyword>
<keyword evidence="4" id="KW-0547">Nucleotide-binding</keyword>
<dbReference type="PANTHER" id="PTHR48041">
    <property type="entry name" value="ABC TRANSPORTER G FAMILY MEMBER 28"/>
    <property type="match status" value="1"/>
</dbReference>
<keyword evidence="6 8" id="KW-1133">Transmembrane helix</keyword>
<dbReference type="Proteomes" id="UP000241890">
    <property type="component" value="Unassembled WGS sequence"/>
</dbReference>
<dbReference type="SMART" id="SM00382">
    <property type="entry name" value="AAA"/>
    <property type="match status" value="1"/>
</dbReference>
<protein>
    <submittedName>
        <fullName evidence="10">ABC transporter G family member 22</fullName>
    </submittedName>
</protein>
<dbReference type="CDD" id="cd03213">
    <property type="entry name" value="ABCG_EPDR"/>
    <property type="match status" value="1"/>
</dbReference>
<keyword evidence="11" id="KW-1185">Reference proteome</keyword>
<dbReference type="Gene3D" id="3.40.50.300">
    <property type="entry name" value="P-loop containing nucleotide triphosphate hydrolases"/>
    <property type="match status" value="1"/>
</dbReference>
<keyword evidence="5" id="KW-0067">ATP-binding</keyword>
<evidence type="ECO:0000313" key="11">
    <source>
        <dbReference type="Proteomes" id="UP000241890"/>
    </source>
</evidence>
<dbReference type="OrthoDB" id="194907at2759"/>
<dbReference type="AlphaFoldDB" id="A0A2R5FZY0"/>
<dbReference type="InterPro" id="IPR013525">
    <property type="entry name" value="ABC2_TM"/>
</dbReference>
<dbReference type="InterPro" id="IPR003439">
    <property type="entry name" value="ABC_transporter-like_ATP-bd"/>
</dbReference>
<evidence type="ECO:0000313" key="10">
    <source>
        <dbReference type="EMBL" id="GBG24326.1"/>
    </source>
</evidence>
<evidence type="ECO:0000256" key="1">
    <source>
        <dbReference type="ARBA" id="ARBA00004141"/>
    </source>
</evidence>
<dbReference type="InterPro" id="IPR050352">
    <property type="entry name" value="ABCG_transporters"/>
</dbReference>
<feature type="domain" description="ABC transporter" evidence="9">
    <location>
        <begin position="52"/>
        <end position="296"/>
    </location>
</feature>
<evidence type="ECO:0000256" key="5">
    <source>
        <dbReference type="ARBA" id="ARBA00022840"/>
    </source>
</evidence>
<dbReference type="InterPro" id="IPR003593">
    <property type="entry name" value="AAA+_ATPase"/>
</dbReference>
<keyword evidence="7 8" id="KW-0472">Membrane</keyword>
<dbReference type="PROSITE" id="PS50893">
    <property type="entry name" value="ABC_TRANSPORTER_2"/>
    <property type="match status" value="1"/>
</dbReference>
<dbReference type="Pfam" id="PF01061">
    <property type="entry name" value="ABC2_membrane"/>
    <property type="match status" value="1"/>
</dbReference>
<evidence type="ECO:0000259" key="9">
    <source>
        <dbReference type="PROSITE" id="PS50893"/>
    </source>
</evidence>
<evidence type="ECO:0000256" key="4">
    <source>
        <dbReference type="ARBA" id="ARBA00022741"/>
    </source>
</evidence>
<dbReference type="InterPro" id="IPR017871">
    <property type="entry name" value="ABC_transporter-like_CS"/>
</dbReference>
<feature type="transmembrane region" description="Helical" evidence="8">
    <location>
        <begin position="471"/>
        <end position="496"/>
    </location>
</feature>
<dbReference type="Pfam" id="PF00005">
    <property type="entry name" value="ABC_tran"/>
    <property type="match status" value="1"/>
</dbReference>
<reference evidence="10 11" key="1">
    <citation type="submission" date="2017-12" db="EMBL/GenBank/DDBJ databases">
        <title>Sequencing, de novo assembly and annotation of complete genome of a new Thraustochytrid species, strain FCC1311.</title>
        <authorList>
            <person name="Sedici K."/>
            <person name="Godart F."/>
            <person name="Aiese Cigliano R."/>
            <person name="Sanseverino W."/>
            <person name="Barakat M."/>
            <person name="Ortet P."/>
            <person name="Marechal E."/>
            <person name="Cagnac O."/>
            <person name="Amato A."/>
        </authorList>
    </citation>
    <scope>NUCLEOTIDE SEQUENCE [LARGE SCALE GENOMIC DNA]</scope>
</reference>
<dbReference type="InterPro" id="IPR043926">
    <property type="entry name" value="ABCG_dom"/>
</dbReference>
<comment type="subcellular location">
    <subcellularLocation>
        <location evidence="1">Membrane</location>
        <topology evidence="1">Multi-pass membrane protein</topology>
    </subcellularLocation>
</comment>
<dbReference type="GO" id="GO:0016887">
    <property type="term" value="F:ATP hydrolysis activity"/>
    <property type="evidence" value="ECO:0007669"/>
    <property type="project" value="InterPro"/>
</dbReference>
<proteinExistence type="predicted"/>
<feature type="transmembrane region" description="Helical" evidence="8">
    <location>
        <begin position="538"/>
        <end position="557"/>
    </location>
</feature>
<dbReference type="PANTHER" id="PTHR48041:SF139">
    <property type="entry name" value="PROTEIN SCARLET"/>
    <property type="match status" value="1"/>
</dbReference>
<feature type="transmembrane region" description="Helical" evidence="8">
    <location>
        <begin position="427"/>
        <end position="450"/>
    </location>
</feature>
<dbReference type="GO" id="GO:0005524">
    <property type="term" value="F:ATP binding"/>
    <property type="evidence" value="ECO:0007669"/>
    <property type="project" value="UniProtKB-KW"/>
</dbReference>
<keyword evidence="3 8" id="KW-0812">Transmembrane</keyword>
<dbReference type="SUPFAM" id="SSF52540">
    <property type="entry name" value="P-loop containing nucleoside triphosphate hydrolases"/>
    <property type="match status" value="1"/>
</dbReference>
<evidence type="ECO:0000256" key="7">
    <source>
        <dbReference type="ARBA" id="ARBA00023136"/>
    </source>
</evidence>
<evidence type="ECO:0000256" key="2">
    <source>
        <dbReference type="ARBA" id="ARBA00022448"/>
    </source>
</evidence>
<gene>
    <name evidence="10" type="ORF">FCC1311_005442</name>
</gene>
<evidence type="ECO:0000256" key="3">
    <source>
        <dbReference type="ARBA" id="ARBA00022692"/>
    </source>
</evidence>
<dbReference type="PROSITE" id="PS00211">
    <property type="entry name" value="ABC_TRANSPORTER_1"/>
    <property type="match status" value="1"/>
</dbReference>
<accession>A0A2R5FZY0</accession>
<feature type="transmembrane region" description="Helical" evidence="8">
    <location>
        <begin position="625"/>
        <end position="644"/>
    </location>
</feature>
<sequence length="653" mass="72109">MTLESHLLEEQDTALQDFAAAADQGDVEANAEVARAAVSPDRSAAGGVHVCVETRNLSYFVGSGTSRKQILHDVNVCFRPGELTAIIGPSGSGKTTTISILLGNAAGETRGRVLVNGIDGPPPHFKSVAKLVPQEDVLLASLTVRETLYYQSELVLPEVWSQEMRQARVNEVVEALSLQECLDVRIGTVDERGVSGGQRKRVSIAMDLLSNPATLFVDEPTSGLDSKTAEDVVRILSGLAKEGGRRTIVCTIHQPSYRIFSLFDQLVLLASGRVAYRGPIKDVEAFFEHMGLPTPARENPADHYMRILQDETHQTSLTTEFAKRDKTNESEPALPPMTTATAEALLVASASSSEGDEPGIALRGIARYPTSFRKQLWVLFRRAAYDSLKDRNKFARTVTLKTAVGLLVGWVWWQAGNPARVDKIFPLEGACLMLILNSTIDTIASTIIVFPTQRSLMNREYKNGVYRLMSFYLGLIMSMCVLSIVHVTVMTVPIYFMVGFQPKVDKFFIFATILLLMTMMGNVLGVIVGAISKDLVEAQNALAPMLAPMVISAGYVIPYKQLNKPLRAVYHISFFQFGLSALQLNEFKDLPIEFKVYGYDIPLTGNFILKNFLSLDPETHHVQDYLLRLVAANIVIMTIGYFVVRRRLKQRTG</sequence>
<dbReference type="InterPro" id="IPR027417">
    <property type="entry name" value="P-loop_NTPase"/>
</dbReference>
<dbReference type="InParanoid" id="A0A2R5FZY0"/>
<organism evidence="10 11">
    <name type="scientific">Hondaea fermentalgiana</name>
    <dbReference type="NCBI Taxonomy" id="2315210"/>
    <lineage>
        <taxon>Eukaryota</taxon>
        <taxon>Sar</taxon>
        <taxon>Stramenopiles</taxon>
        <taxon>Bigyra</taxon>
        <taxon>Labyrinthulomycetes</taxon>
        <taxon>Thraustochytrida</taxon>
        <taxon>Thraustochytriidae</taxon>
        <taxon>Hondaea</taxon>
    </lineage>
</organism>
<dbReference type="GO" id="GO:0005886">
    <property type="term" value="C:plasma membrane"/>
    <property type="evidence" value="ECO:0007669"/>
    <property type="project" value="TreeGrafter"/>
</dbReference>
<dbReference type="Pfam" id="PF19055">
    <property type="entry name" value="ABC2_membrane_7"/>
    <property type="match status" value="1"/>
</dbReference>
<evidence type="ECO:0000256" key="6">
    <source>
        <dbReference type="ARBA" id="ARBA00022989"/>
    </source>
</evidence>
<dbReference type="EMBL" id="BEYU01000005">
    <property type="protein sequence ID" value="GBG24326.1"/>
    <property type="molecule type" value="Genomic_DNA"/>
</dbReference>
<evidence type="ECO:0000256" key="8">
    <source>
        <dbReference type="SAM" id="Phobius"/>
    </source>
</evidence>
<comment type="caution">
    <text evidence="10">The sequence shown here is derived from an EMBL/GenBank/DDBJ whole genome shotgun (WGS) entry which is preliminary data.</text>
</comment>
<feature type="transmembrane region" description="Helical" evidence="8">
    <location>
        <begin position="508"/>
        <end position="531"/>
    </location>
</feature>